<dbReference type="RefSeq" id="WP_191688804.1">
    <property type="nucleotide sequence ID" value="NZ_JACSQY010000002.1"/>
</dbReference>
<dbReference type="Pfam" id="PF00462">
    <property type="entry name" value="Glutaredoxin"/>
    <property type="match status" value="1"/>
</dbReference>
<dbReference type="CDD" id="cd02976">
    <property type="entry name" value="NrdH"/>
    <property type="match status" value="1"/>
</dbReference>
<dbReference type="InterPro" id="IPR002109">
    <property type="entry name" value="Glutaredoxin"/>
</dbReference>
<reference evidence="2 3" key="1">
    <citation type="submission" date="2020-08" db="EMBL/GenBank/DDBJ databases">
        <title>A Genomic Blueprint of the Chicken Gut Microbiome.</title>
        <authorList>
            <person name="Gilroy R."/>
            <person name="Ravi A."/>
            <person name="Getino M."/>
            <person name="Pursley I."/>
            <person name="Horton D.L."/>
            <person name="Alikhan N.-F."/>
            <person name="Baker D."/>
            <person name="Gharbi K."/>
            <person name="Hall N."/>
            <person name="Watson M."/>
            <person name="Adriaenssens E.M."/>
            <person name="Foster-Nyarko E."/>
            <person name="Jarju S."/>
            <person name="Secka A."/>
            <person name="Antonio M."/>
            <person name="Oren A."/>
            <person name="Chaudhuri R."/>
            <person name="La Ragione R.M."/>
            <person name="Hildebrand F."/>
            <person name="Pallen M.J."/>
        </authorList>
    </citation>
    <scope>NUCLEOTIDE SEQUENCE [LARGE SCALE GENOMIC DNA]</scope>
    <source>
        <strain evidence="2 3">Sa3CUA8</strain>
    </source>
</reference>
<dbReference type="Proteomes" id="UP000659496">
    <property type="component" value="Unassembled WGS sequence"/>
</dbReference>
<dbReference type="PROSITE" id="PS51354">
    <property type="entry name" value="GLUTAREDOXIN_2"/>
    <property type="match status" value="1"/>
</dbReference>
<sequence length="81" mass="9001">MTPQATVYVSSTCPYCTMMTNYLDEQKIPYETVNVSVDQEAGKRLVKTTGQMGVPQTKLNDVWILGFDPEGVQKALRGEAQ</sequence>
<evidence type="ECO:0000313" key="2">
    <source>
        <dbReference type="EMBL" id="MBD7907673.1"/>
    </source>
</evidence>
<dbReference type="InterPro" id="IPR036249">
    <property type="entry name" value="Thioredoxin-like_sf"/>
</dbReference>
<comment type="caution">
    <text evidence="2">The sequence shown here is derived from an EMBL/GenBank/DDBJ whole genome shotgun (WGS) entry which is preliminary data.</text>
</comment>
<accession>A0ABR8PHM7</accession>
<organism evidence="2 3">
    <name type="scientific">Sporosarcina gallistercoris</name>
    <dbReference type="NCBI Taxonomy" id="2762245"/>
    <lineage>
        <taxon>Bacteria</taxon>
        <taxon>Bacillati</taxon>
        <taxon>Bacillota</taxon>
        <taxon>Bacilli</taxon>
        <taxon>Bacillales</taxon>
        <taxon>Caryophanaceae</taxon>
        <taxon>Sporosarcina</taxon>
    </lineage>
</organism>
<gene>
    <name evidence="2" type="ORF">H9659_04900</name>
</gene>
<dbReference type="Gene3D" id="3.40.30.10">
    <property type="entry name" value="Glutaredoxin"/>
    <property type="match status" value="1"/>
</dbReference>
<dbReference type="PANTHER" id="PTHR34386:SF1">
    <property type="entry name" value="GLUTAREDOXIN-LIKE PROTEIN NRDH"/>
    <property type="match status" value="1"/>
</dbReference>
<proteinExistence type="predicted"/>
<dbReference type="EMBL" id="JACSQY010000002">
    <property type="protein sequence ID" value="MBD7907673.1"/>
    <property type="molecule type" value="Genomic_DNA"/>
</dbReference>
<evidence type="ECO:0000259" key="1">
    <source>
        <dbReference type="Pfam" id="PF00462"/>
    </source>
</evidence>
<evidence type="ECO:0000313" key="3">
    <source>
        <dbReference type="Proteomes" id="UP000659496"/>
    </source>
</evidence>
<protein>
    <submittedName>
        <fullName evidence="2">Glutaredoxin family protein</fullName>
    </submittedName>
</protein>
<dbReference type="InterPro" id="IPR051548">
    <property type="entry name" value="Grx-like_ET"/>
</dbReference>
<keyword evidence="3" id="KW-1185">Reference proteome</keyword>
<feature type="domain" description="Glutaredoxin" evidence="1">
    <location>
        <begin position="6"/>
        <end position="62"/>
    </location>
</feature>
<dbReference type="PANTHER" id="PTHR34386">
    <property type="entry name" value="GLUTAREDOXIN"/>
    <property type="match status" value="1"/>
</dbReference>
<name>A0ABR8PHM7_9BACL</name>
<dbReference type="SUPFAM" id="SSF52833">
    <property type="entry name" value="Thioredoxin-like"/>
    <property type="match status" value="1"/>
</dbReference>